<name>A0A383F058_9ZZZZ</name>
<dbReference type="AlphaFoldDB" id="A0A383F058"/>
<gene>
    <name evidence="1" type="ORF">METZ01_LOCUS515391</name>
</gene>
<protein>
    <submittedName>
        <fullName evidence="1">Uncharacterized protein</fullName>
    </submittedName>
</protein>
<proteinExistence type="predicted"/>
<accession>A0A383F058</accession>
<organism evidence="1">
    <name type="scientific">marine metagenome</name>
    <dbReference type="NCBI Taxonomy" id="408172"/>
    <lineage>
        <taxon>unclassified sequences</taxon>
        <taxon>metagenomes</taxon>
        <taxon>ecological metagenomes</taxon>
    </lineage>
</organism>
<sequence length="53" mass="5817">MKMIRSSFTRAFCMLAWLVSILGVCADTVTTRDGANLRGRIVLEADGTIRIGE</sequence>
<dbReference type="EMBL" id="UINC01230415">
    <property type="protein sequence ID" value="SVE62537.1"/>
    <property type="molecule type" value="Genomic_DNA"/>
</dbReference>
<reference evidence="1" key="1">
    <citation type="submission" date="2018-05" db="EMBL/GenBank/DDBJ databases">
        <authorList>
            <person name="Lanie J.A."/>
            <person name="Ng W.-L."/>
            <person name="Kazmierczak K.M."/>
            <person name="Andrzejewski T.M."/>
            <person name="Davidsen T.M."/>
            <person name="Wayne K.J."/>
            <person name="Tettelin H."/>
            <person name="Glass J.I."/>
            <person name="Rusch D."/>
            <person name="Podicherti R."/>
            <person name="Tsui H.-C.T."/>
            <person name="Winkler M.E."/>
        </authorList>
    </citation>
    <scope>NUCLEOTIDE SEQUENCE</scope>
</reference>
<evidence type="ECO:0000313" key="1">
    <source>
        <dbReference type="EMBL" id="SVE62537.1"/>
    </source>
</evidence>
<feature type="non-terminal residue" evidence="1">
    <location>
        <position position="53"/>
    </location>
</feature>